<feature type="non-terminal residue" evidence="4">
    <location>
        <position position="1"/>
    </location>
</feature>
<reference evidence="4" key="1">
    <citation type="journal article" date="2015" name="Elife">
        <title>Stem cells and fluid flow drive cyst formation in an invertebrate excretory organ.</title>
        <authorList>
            <person name="Thi-Kim Vu H."/>
            <person name="Rink J.C."/>
            <person name="McKinney S.A."/>
            <person name="McClain M."/>
            <person name="Lakshmanaperumal N."/>
            <person name="Alexander R."/>
            <person name="Sanchez Alvarado A."/>
        </authorList>
    </citation>
    <scope>NUCLEOTIDE SEQUENCE</scope>
</reference>
<feature type="transmembrane region" description="Helical" evidence="2">
    <location>
        <begin position="118"/>
        <end position="141"/>
    </location>
</feature>
<dbReference type="InterPro" id="IPR050327">
    <property type="entry name" value="Proton-linked_MCT"/>
</dbReference>
<evidence type="ECO:0000256" key="2">
    <source>
        <dbReference type="SAM" id="Phobius"/>
    </source>
</evidence>
<evidence type="ECO:0000259" key="3">
    <source>
        <dbReference type="PROSITE" id="PS50850"/>
    </source>
</evidence>
<dbReference type="InterPro" id="IPR011701">
    <property type="entry name" value="MFS"/>
</dbReference>
<feature type="transmembrane region" description="Helical" evidence="2">
    <location>
        <begin position="305"/>
        <end position="324"/>
    </location>
</feature>
<dbReference type="PANTHER" id="PTHR11360:SF311">
    <property type="entry name" value="MAJOR FACILITATOR SUPERFAMILY (MFS) PROFILE DOMAIN-CONTAINING PROTEIN"/>
    <property type="match status" value="1"/>
</dbReference>
<dbReference type="SUPFAM" id="SSF103473">
    <property type="entry name" value="MFS general substrate transporter"/>
    <property type="match status" value="1"/>
</dbReference>
<feature type="transmembrane region" description="Helical" evidence="2">
    <location>
        <begin position="394"/>
        <end position="420"/>
    </location>
</feature>
<feature type="domain" description="Major facilitator superfamily (MFS) profile" evidence="3">
    <location>
        <begin position="25"/>
        <end position="424"/>
    </location>
</feature>
<evidence type="ECO:0000256" key="1">
    <source>
        <dbReference type="ARBA" id="ARBA00004141"/>
    </source>
</evidence>
<organism evidence="4">
    <name type="scientific">Schmidtea mediterranea</name>
    <name type="common">Freshwater planarian flatworm</name>
    <dbReference type="NCBI Taxonomy" id="79327"/>
    <lineage>
        <taxon>Eukaryota</taxon>
        <taxon>Metazoa</taxon>
        <taxon>Spiralia</taxon>
        <taxon>Lophotrochozoa</taxon>
        <taxon>Platyhelminthes</taxon>
        <taxon>Rhabditophora</taxon>
        <taxon>Seriata</taxon>
        <taxon>Tricladida</taxon>
        <taxon>Continenticola</taxon>
        <taxon>Geoplanoidea</taxon>
        <taxon>Dugesiidae</taxon>
        <taxon>Schmidtea</taxon>
    </lineage>
</organism>
<feature type="transmembrane region" description="Helical" evidence="2">
    <location>
        <begin position="20"/>
        <end position="38"/>
    </location>
</feature>
<feature type="transmembrane region" description="Helical" evidence="2">
    <location>
        <begin position="68"/>
        <end position="87"/>
    </location>
</feature>
<name>A0A0H3YIZ4_SCHMD</name>
<feature type="transmembrane region" description="Helical" evidence="2">
    <location>
        <begin position="153"/>
        <end position="178"/>
    </location>
</feature>
<dbReference type="PROSITE" id="PS50850">
    <property type="entry name" value="MFS"/>
    <property type="match status" value="1"/>
</dbReference>
<feature type="transmembrane region" description="Helical" evidence="2">
    <location>
        <begin position="184"/>
        <end position="204"/>
    </location>
</feature>
<feature type="transmembrane region" description="Helical" evidence="2">
    <location>
        <begin position="330"/>
        <end position="351"/>
    </location>
</feature>
<proteinExistence type="evidence at transcript level"/>
<dbReference type="GO" id="GO:0016020">
    <property type="term" value="C:membrane"/>
    <property type="evidence" value="ECO:0007669"/>
    <property type="project" value="UniProtKB-SubCell"/>
</dbReference>
<feature type="transmembrane region" description="Helical" evidence="2">
    <location>
        <begin position="272"/>
        <end position="293"/>
    </location>
</feature>
<dbReference type="Pfam" id="PF07690">
    <property type="entry name" value="MFS_1"/>
    <property type="match status" value="1"/>
</dbReference>
<keyword evidence="2" id="KW-0812">Transmembrane</keyword>
<dbReference type="AlphaFoldDB" id="A0A0H3YIZ4"/>
<dbReference type="InterPro" id="IPR036259">
    <property type="entry name" value="MFS_trans_sf"/>
</dbReference>
<dbReference type="GO" id="GO:0022857">
    <property type="term" value="F:transmembrane transporter activity"/>
    <property type="evidence" value="ECO:0007669"/>
    <property type="project" value="InterPro"/>
</dbReference>
<dbReference type="Gene3D" id="1.20.1250.20">
    <property type="entry name" value="MFS general substrate transporter like domains"/>
    <property type="match status" value="2"/>
</dbReference>
<dbReference type="InterPro" id="IPR020846">
    <property type="entry name" value="MFS_dom"/>
</dbReference>
<keyword evidence="2" id="KW-0472">Membrane</keyword>
<feature type="transmembrane region" description="Helical" evidence="2">
    <location>
        <begin position="94"/>
        <end position="112"/>
    </location>
</feature>
<feature type="transmembrane region" description="Helical" evidence="2">
    <location>
        <begin position="363"/>
        <end position="382"/>
    </location>
</feature>
<sequence length="461" mass="52045">LFFIMNRFGLYRLPCYRASVLPWIILAFAAINVIFLGGKRRAFGSFVAQFHKEYPNISLTELNWIGDSYSAIGYMSTSLSISIIIYFNRRYGLFQFLGALWVLISCITSSFVPNPHWLFLTHTLFHGIGSSLIISTAGLVVNEYFDKKHRYHILATTLVSGGSVASILFVMLFSFLIQKYTWEGALQILGVLYFIVCGCAAIFFRKNLDLKEVSSTGKSKYSCQTYIRWKNIPLLILWFVDRVLTSVVTYGILLNLTTHSYEKHYSLVDSSISTVLFASGEASTYLIGAIIMAITKDLFKERLRYVLLVTSFTMCASLILIYFFEANKTVLRSLLFVAGFSLGPSITFLFPAGEELTRLPGHVAYPFSLGGMGFGMMISPLLTAKIIELYNFQMFFLVQGGLIGIKFVCLLLILIILFFWQNKIDLLNRSISISNSKNYLENGLTDDETVSILKRSINGSY</sequence>
<dbReference type="PANTHER" id="PTHR11360">
    <property type="entry name" value="MONOCARBOXYLATE TRANSPORTER"/>
    <property type="match status" value="1"/>
</dbReference>
<keyword evidence="2" id="KW-1133">Transmembrane helix</keyword>
<comment type="subcellular location">
    <subcellularLocation>
        <location evidence="1">Membrane</location>
        <topology evidence="1">Multi-pass membrane protein</topology>
    </subcellularLocation>
</comment>
<feature type="transmembrane region" description="Helical" evidence="2">
    <location>
        <begin position="234"/>
        <end position="252"/>
    </location>
</feature>
<accession>A0A0H3YIZ4</accession>
<evidence type="ECO:0000313" key="4">
    <source>
        <dbReference type="EMBL" id="AKN21496.1"/>
    </source>
</evidence>
<protein>
    <submittedName>
        <fullName evidence="4">Slc16a-1</fullName>
    </submittedName>
</protein>
<dbReference type="EMBL" id="KT163546">
    <property type="protein sequence ID" value="AKN21496.1"/>
    <property type="molecule type" value="mRNA"/>
</dbReference>
<gene>
    <name evidence="4" type="primary">slc16a-1</name>
</gene>